<dbReference type="Proteomes" id="UP000784294">
    <property type="component" value="Unassembled WGS sequence"/>
</dbReference>
<sequence>MHRDQTGGIIGRTLAEWTRRRSSKRGSGRHDIAHSGLRQATGGQTQTRLDVPLTGAAGGGFGGPMSMVNGGLLRGVDGQLVPLGPMGQGGGISYVSEGSPATGLPIGRLPAQPVKTAHPSVVALAAANQARRVGIATEAPLGISGGGQVPIVVTPSSNGLQEADRWATSRSIAALTSLCFVFLPAQAHTTICILTSWPGGMIPYFTMSTSSTWQLSYALASLA</sequence>
<feature type="region of interest" description="Disordered" evidence="1">
    <location>
        <begin position="1"/>
        <end position="45"/>
    </location>
</feature>
<reference evidence="2" key="1">
    <citation type="submission" date="2018-11" db="EMBL/GenBank/DDBJ databases">
        <authorList>
            <consortium name="Pathogen Informatics"/>
        </authorList>
    </citation>
    <scope>NUCLEOTIDE SEQUENCE</scope>
</reference>
<comment type="caution">
    <text evidence="2">The sequence shown here is derived from an EMBL/GenBank/DDBJ whole genome shotgun (WGS) entry which is preliminary data.</text>
</comment>
<protein>
    <submittedName>
        <fullName evidence="2">Uncharacterized protein</fullName>
    </submittedName>
</protein>
<keyword evidence="3" id="KW-1185">Reference proteome</keyword>
<accession>A0A3S5CJD7</accession>
<dbReference type="AlphaFoldDB" id="A0A3S5CJD7"/>
<evidence type="ECO:0000313" key="3">
    <source>
        <dbReference type="Proteomes" id="UP000784294"/>
    </source>
</evidence>
<dbReference type="EMBL" id="CAAALY010079561">
    <property type="protein sequence ID" value="VEL26330.1"/>
    <property type="molecule type" value="Genomic_DNA"/>
</dbReference>
<gene>
    <name evidence="2" type="ORF">PXEA_LOCUS19770</name>
</gene>
<name>A0A3S5CJD7_9PLAT</name>
<organism evidence="2 3">
    <name type="scientific">Protopolystoma xenopodis</name>
    <dbReference type="NCBI Taxonomy" id="117903"/>
    <lineage>
        <taxon>Eukaryota</taxon>
        <taxon>Metazoa</taxon>
        <taxon>Spiralia</taxon>
        <taxon>Lophotrochozoa</taxon>
        <taxon>Platyhelminthes</taxon>
        <taxon>Monogenea</taxon>
        <taxon>Polyopisthocotylea</taxon>
        <taxon>Polystomatidea</taxon>
        <taxon>Polystomatidae</taxon>
        <taxon>Protopolystoma</taxon>
    </lineage>
</organism>
<evidence type="ECO:0000256" key="1">
    <source>
        <dbReference type="SAM" id="MobiDB-lite"/>
    </source>
</evidence>
<evidence type="ECO:0000313" key="2">
    <source>
        <dbReference type="EMBL" id="VEL26330.1"/>
    </source>
</evidence>
<proteinExistence type="predicted"/>